<dbReference type="EMBL" id="MU276433">
    <property type="protein sequence ID" value="KAI0038700.1"/>
    <property type="molecule type" value="Genomic_DNA"/>
</dbReference>
<evidence type="ECO:0000313" key="1">
    <source>
        <dbReference type="EMBL" id="KAI0038700.1"/>
    </source>
</evidence>
<reference evidence="1" key="1">
    <citation type="submission" date="2021-02" db="EMBL/GenBank/DDBJ databases">
        <authorList>
            <consortium name="DOE Joint Genome Institute"/>
            <person name="Ahrendt S."/>
            <person name="Looney B.P."/>
            <person name="Miyauchi S."/>
            <person name="Morin E."/>
            <person name="Drula E."/>
            <person name="Courty P.E."/>
            <person name="Chicoki N."/>
            <person name="Fauchery L."/>
            <person name="Kohler A."/>
            <person name="Kuo A."/>
            <person name="Labutti K."/>
            <person name="Pangilinan J."/>
            <person name="Lipzen A."/>
            <person name="Riley R."/>
            <person name="Andreopoulos W."/>
            <person name="He G."/>
            <person name="Johnson J."/>
            <person name="Barry K.W."/>
            <person name="Grigoriev I.V."/>
            <person name="Nagy L."/>
            <person name="Hibbett D."/>
            <person name="Henrissat B."/>
            <person name="Matheny P.B."/>
            <person name="Labbe J."/>
            <person name="Martin F."/>
        </authorList>
    </citation>
    <scope>NUCLEOTIDE SEQUENCE</scope>
    <source>
        <strain evidence="1">FP105234-sp</strain>
    </source>
</reference>
<proteinExistence type="predicted"/>
<protein>
    <submittedName>
        <fullName evidence="1">Uncharacterized protein</fullName>
    </submittedName>
</protein>
<gene>
    <name evidence="1" type="ORF">FA95DRAFT_1578045</name>
</gene>
<dbReference type="Proteomes" id="UP000814033">
    <property type="component" value="Unassembled WGS sequence"/>
</dbReference>
<name>A0ACB8R4M9_9AGAM</name>
<accession>A0ACB8R4M9</accession>
<comment type="caution">
    <text evidence="1">The sequence shown here is derived from an EMBL/GenBank/DDBJ whole genome shotgun (WGS) entry which is preliminary data.</text>
</comment>
<reference evidence="1" key="2">
    <citation type="journal article" date="2022" name="New Phytol.">
        <title>Evolutionary transition to the ectomycorrhizal habit in the genomes of a hyperdiverse lineage of mushroom-forming fungi.</title>
        <authorList>
            <person name="Looney B."/>
            <person name="Miyauchi S."/>
            <person name="Morin E."/>
            <person name="Drula E."/>
            <person name="Courty P.E."/>
            <person name="Kohler A."/>
            <person name="Kuo A."/>
            <person name="LaButti K."/>
            <person name="Pangilinan J."/>
            <person name="Lipzen A."/>
            <person name="Riley R."/>
            <person name="Andreopoulos W."/>
            <person name="He G."/>
            <person name="Johnson J."/>
            <person name="Nolan M."/>
            <person name="Tritt A."/>
            <person name="Barry K.W."/>
            <person name="Grigoriev I.V."/>
            <person name="Nagy L.G."/>
            <person name="Hibbett D."/>
            <person name="Henrissat B."/>
            <person name="Matheny P.B."/>
            <person name="Labbe J."/>
            <person name="Martin F.M."/>
        </authorList>
    </citation>
    <scope>NUCLEOTIDE SEQUENCE</scope>
    <source>
        <strain evidence="1">FP105234-sp</strain>
    </source>
</reference>
<evidence type="ECO:0000313" key="2">
    <source>
        <dbReference type="Proteomes" id="UP000814033"/>
    </source>
</evidence>
<organism evidence="1 2">
    <name type="scientific">Auriscalpium vulgare</name>
    <dbReference type="NCBI Taxonomy" id="40419"/>
    <lineage>
        <taxon>Eukaryota</taxon>
        <taxon>Fungi</taxon>
        <taxon>Dikarya</taxon>
        <taxon>Basidiomycota</taxon>
        <taxon>Agaricomycotina</taxon>
        <taxon>Agaricomycetes</taxon>
        <taxon>Russulales</taxon>
        <taxon>Auriscalpiaceae</taxon>
        <taxon>Auriscalpium</taxon>
    </lineage>
</organism>
<sequence>MSSALPLKVKPTLTPSKLNTVHTAGASAVSTPGTTPSASPHPGTAKPSTIGKVTNPNDNSSPHELVETLLEHWARSSTTCPRRFSTTMSMRVDALEASIQDIISDDASSQPTPVPSVPPSPSPLGNGRLPRRRLIRRAHIVDESQRRPNTTEAPSTRECGPETGAGAPGLPGACTGSAHDRPLTSSRLGFRVSREATAGSPREVADVPPRDLNVTYPGLRTTGRAPHESTLDEAATSPCYPDVP</sequence>
<keyword evidence="2" id="KW-1185">Reference proteome</keyword>